<accession>A0ACB7TZS3</accession>
<gene>
    <name evidence="1" type="ORF">IHE45_19G089000</name>
</gene>
<dbReference type="EMBL" id="CM037029">
    <property type="protein sequence ID" value="KAH7653584.1"/>
    <property type="molecule type" value="Genomic_DNA"/>
</dbReference>
<protein>
    <submittedName>
        <fullName evidence="1">Membrane transport protein</fullName>
    </submittedName>
</protein>
<organism evidence="1 2">
    <name type="scientific">Dioscorea alata</name>
    <name type="common">Purple yam</name>
    <dbReference type="NCBI Taxonomy" id="55571"/>
    <lineage>
        <taxon>Eukaryota</taxon>
        <taxon>Viridiplantae</taxon>
        <taxon>Streptophyta</taxon>
        <taxon>Embryophyta</taxon>
        <taxon>Tracheophyta</taxon>
        <taxon>Spermatophyta</taxon>
        <taxon>Magnoliopsida</taxon>
        <taxon>Liliopsida</taxon>
        <taxon>Dioscoreales</taxon>
        <taxon>Dioscoreaceae</taxon>
        <taxon>Dioscorea</taxon>
    </lineage>
</organism>
<reference evidence="2" key="1">
    <citation type="journal article" date="2022" name="Nat. Commun.">
        <title>Chromosome evolution and the genetic basis of agronomically important traits in greater yam.</title>
        <authorList>
            <person name="Bredeson J.V."/>
            <person name="Lyons J.B."/>
            <person name="Oniyinde I.O."/>
            <person name="Okereke N.R."/>
            <person name="Kolade O."/>
            <person name="Nnabue I."/>
            <person name="Nwadili C.O."/>
            <person name="Hribova E."/>
            <person name="Parker M."/>
            <person name="Nwogha J."/>
            <person name="Shu S."/>
            <person name="Carlson J."/>
            <person name="Kariba R."/>
            <person name="Muthemba S."/>
            <person name="Knop K."/>
            <person name="Barton G.J."/>
            <person name="Sherwood A.V."/>
            <person name="Lopez-Montes A."/>
            <person name="Asiedu R."/>
            <person name="Jamnadass R."/>
            <person name="Muchugi A."/>
            <person name="Goodstein D."/>
            <person name="Egesi C.N."/>
            <person name="Featherston J."/>
            <person name="Asfaw A."/>
            <person name="Simpson G.G."/>
            <person name="Dolezel J."/>
            <person name="Hendre P.S."/>
            <person name="Van Deynze A."/>
            <person name="Kumar P.L."/>
            <person name="Obidiegwu J.E."/>
            <person name="Bhattacharjee R."/>
            <person name="Rokhsar D.S."/>
        </authorList>
    </citation>
    <scope>NUCLEOTIDE SEQUENCE [LARGE SCALE GENOMIC DNA]</scope>
    <source>
        <strain evidence="2">cv. TDa95/00328</strain>
    </source>
</reference>
<comment type="caution">
    <text evidence="1">The sequence shown here is derived from an EMBL/GenBank/DDBJ whole genome shotgun (WGS) entry which is preliminary data.</text>
</comment>
<keyword evidence="2" id="KW-1185">Reference proteome</keyword>
<evidence type="ECO:0000313" key="1">
    <source>
        <dbReference type="EMBL" id="KAH7653584.1"/>
    </source>
</evidence>
<sequence>MGFLSLLIVASMPVLQFLLIGLLGAFLATNYFNILTPSAMRDINKVTYVVFAPALVFASLAKNVTLSEIITWWYMPVNIGLTFLVGGIFGWLAVKILKPKKHFEGLIISNCAAGNLGNLLLIIIPAVCNEKASPFGDQQVCRDNSLAYVAMSMALGNIFIWSVAYGLMQMDGATIERMRNNENSSNSSQHNEVLKIESNETYDDHEAALEQKMPLLTDDMNKKNKGVLNQLLEELTTPPIISAIVGFVVGVIPWLKSLIIGANAPLRVIQDSITLLGDGLVPCITLILGGNLTKGLGKGGMKPSVIIAIIAIRYIVLPIAGIGIVRMANQLGFLPQDPMFAYVLMIQFTLPPAMSIGTMSQLFEVGQEECSVIFLWTYLVAGLAVTIWSTIFMWVLT</sequence>
<dbReference type="Proteomes" id="UP000827976">
    <property type="component" value="Chromosome 19"/>
</dbReference>
<name>A0ACB7TZS3_DIOAL</name>
<evidence type="ECO:0000313" key="2">
    <source>
        <dbReference type="Proteomes" id="UP000827976"/>
    </source>
</evidence>
<proteinExistence type="predicted"/>